<dbReference type="Proteomes" id="UP000018731">
    <property type="component" value="Unassembled WGS sequence"/>
</dbReference>
<evidence type="ECO:0000256" key="8">
    <source>
        <dbReference type="ARBA" id="ARBA00022692"/>
    </source>
</evidence>
<dbReference type="NCBIfam" id="NF009515">
    <property type="entry name" value="PRK12874.1"/>
    <property type="match status" value="1"/>
</dbReference>
<proteinExistence type="inferred from homology"/>
<dbReference type="Gene3D" id="1.20.120.1780">
    <property type="entry name" value="UbiA prenyltransferase"/>
    <property type="match status" value="1"/>
</dbReference>
<comment type="subcellular location">
    <subcellularLocation>
        <location evidence="2">Membrane</location>
        <topology evidence="2">Multi-pass membrane protein</topology>
    </subcellularLocation>
</comment>
<feature type="transmembrane region" description="Helical" evidence="13">
    <location>
        <begin position="94"/>
        <end position="115"/>
    </location>
</feature>
<evidence type="ECO:0000256" key="2">
    <source>
        <dbReference type="ARBA" id="ARBA00004141"/>
    </source>
</evidence>
<feature type="transmembrane region" description="Helical" evidence="13">
    <location>
        <begin position="315"/>
        <end position="335"/>
    </location>
</feature>
<keyword evidence="7" id="KW-0831">Ubiquinone biosynthesis</keyword>
<dbReference type="NCBIfam" id="TIGR01475">
    <property type="entry name" value="ubiA_other"/>
    <property type="match status" value="1"/>
</dbReference>
<feature type="transmembrane region" description="Helical" evidence="13">
    <location>
        <begin position="195"/>
        <end position="213"/>
    </location>
</feature>
<comment type="caution">
    <text evidence="14">The sequence shown here is derived from an EMBL/GenBank/DDBJ whole genome shotgun (WGS) entry which is preliminary data.</text>
</comment>
<dbReference type="FunFam" id="1.20.120.1780:FF:000001">
    <property type="entry name" value="4-hydroxybenzoate octaprenyltransferase"/>
    <property type="match status" value="1"/>
</dbReference>
<comment type="similarity">
    <text evidence="3">Belongs to the UbiA prenyltransferase family.</text>
</comment>
<dbReference type="InterPro" id="IPR000537">
    <property type="entry name" value="UbiA_prenyltransferase"/>
</dbReference>
<dbReference type="GO" id="GO:0006744">
    <property type="term" value="P:ubiquinone biosynthetic process"/>
    <property type="evidence" value="ECO:0007669"/>
    <property type="project" value="UniProtKB-KW"/>
</dbReference>
<feature type="transmembrane region" description="Helical" evidence="13">
    <location>
        <begin position="220"/>
        <end position="240"/>
    </location>
</feature>
<feature type="transmembrane region" description="Helical" evidence="13">
    <location>
        <begin position="170"/>
        <end position="189"/>
    </location>
</feature>
<evidence type="ECO:0000313" key="15">
    <source>
        <dbReference type="Proteomes" id="UP000018731"/>
    </source>
</evidence>
<dbReference type="NCBIfam" id="NF041585">
    <property type="entry name" value="MqnP_Cj_Hp"/>
    <property type="match status" value="1"/>
</dbReference>
<dbReference type="STRING" id="1357400.HMPREF2086_01378"/>
<keyword evidence="5" id="KW-0997">Cell inner membrane</keyword>
<evidence type="ECO:0000256" key="3">
    <source>
        <dbReference type="ARBA" id="ARBA00005985"/>
    </source>
</evidence>
<evidence type="ECO:0000256" key="6">
    <source>
        <dbReference type="ARBA" id="ARBA00022679"/>
    </source>
</evidence>
<feature type="transmembrane region" description="Helical" evidence="13">
    <location>
        <begin position="121"/>
        <end position="142"/>
    </location>
</feature>
<evidence type="ECO:0000256" key="11">
    <source>
        <dbReference type="ARBA" id="ARBA00034524"/>
    </source>
</evidence>
<feature type="transmembrane region" description="Helical" evidence="13">
    <location>
        <begin position="286"/>
        <end position="309"/>
    </location>
</feature>
<keyword evidence="8 13" id="KW-0812">Transmembrane</keyword>
<dbReference type="EMBL" id="AZJI01000005">
    <property type="protein sequence ID" value="ETD23573.1"/>
    <property type="molecule type" value="Genomic_DNA"/>
</dbReference>
<evidence type="ECO:0000256" key="9">
    <source>
        <dbReference type="ARBA" id="ARBA00022989"/>
    </source>
</evidence>
<evidence type="ECO:0000256" key="10">
    <source>
        <dbReference type="ARBA" id="ARBA00023136"/>
    </source>
</evidence>
<keyword evidence="6" id="KW-0808">Transferase</keyword>
<evidence type="ECO:0000256" key="13">
    <source>
        <dbReference type="SAM" id="Phobius"/>
    </source>
</evidence>
<evidence type="ECO:0000256" key="7">
    <source>
        <dbReference type="ARBA" id="ARBA00022688"/>
    </source>
</evidence>
<keyword evidence="15" id="KW-1185">Reference proteome</keyword>
<dbReference type="PATRIC" id="fig|1357400.3.peg.1845"/>
<comment type="cofactor">
    <cofactor evidence="1">
        <name>Mg(2+)</name>
        <dbReference type="ChEBI" id="CHEBI:18420"/>
    </cofactor>
</comment>
<sequence>MKKNTQDNMDSKNFGRNRGENPKKDSCVENPCNFCEVDSSVDFGGDFSKDSNKECLAHSTKAQASAQSSPSESIASFPPLQILASKIAHFSELVAFKHTIFSASFILIAMCVASVESNGSIWVGTKTFCLCALALITARNFAMGFNRFCDRKIDALNPRTTSRPSVDGRISSFSIAIFCAINALGFIATSYFINHLAFALSVPFLLILGGYSLMKRFSSLAHLVLGISLGLAPIAGVIAVSGEISAWSVILAVGVAFWVAGFDILYSLQDIEVDKREGLFSVPSRFGVRGALIFSRVFHIFAVLAWVWFGMSAGLGAFGFVGIGISAIMLCYEQYLVSKDFANIPKAFFVTNGYLGFILLGFIVLDALV</sequence>
<feature type="compositionally biased region" description="Basic and acidic residues" evidence="12">
    <location>
        <begin position="17"/>
        <end position="27"/>
    </location>
</feature>
<dbReference type="AlphaFoldDB" id="V8C844"/>
<dbReference type="CDD" id="cd13959">
    <property type="entry name" value="PT_UbiA_COQ2"/>
    <property type="match status" value="1"/>
</dbReference>
<accession>V8C844</accession>
<keyword evidence="10 13" id="KW-0472">Membrane</keyword>
<dbReference type="InterPro" id="IPR006371">
    <property type="entry name" value="Polyprenyltransferase_UbiA-li"/>
</dbReference>
<dbReference type="HOGENOM" id="CLU_034879_5_1_7"/>
<dbReference type="InterPro" id="IPR044878">
    <property type="entry name" value="UbiA_sf"/>
</dbReference>
<gene>
    <name evidence="14" type="ORF">HMPREF2086_01378</name>
</gene>
<dbReference type="FunFam" id="1.10.357.140:FF:000008">
    <property type="entry name" value="4-hydroxybenzoate octaprenyltransferase"/>
    <property type="match status" value="1"/>
</dbReference>
<keyword evidence="4" id="KW-1003">Cell membrane</keyword>
<organism evidence="14 15">
    <name type="scientific">Helicobacter macacae MIT 99-5501</name>
    <dbReference type="NCBI Taxonomy" id="1357400"/>
    <lineage>
        <taxon>Bacteria</taxon>
        <taxon>Pseudomonadati</taxon>
        <taxon>Campylobacterota</taxon>
        <taxon>Epsilonproteobacteria</taxon>
        <taxon>Campylobacterales</taxon>
        <taxon>Helicobacteraceae</taxon>
        <taxon>Helicobacter</taxon>
    </lineage>
</organism>
<dbReference type="PANTHER" id="PTHR11048">
    <property type="entry name" value="PRENYLTRANSFERASES"/>
    <property type="match status" value="1"/>
</dbReference>
<keyword evidence="9 13" id="KW-1133">Transmembrane helix</keyword>
<dbReference type="PANTHER" id="PTHR11048:SF28">
    <property type="entry name" value="4-HYDROXYBENZOATE POLYPRENYLTRANSFERASE, MITOCHONDRIAL"/>
    <property type="match status" value="1"/>
</dbReference>
<dbReference type="Pfam" id="PF01040">
    <property type="entry name" value="UbiA"/>
    <property type="match status" value="1"/>
</dbReference>
<protein>
    <recommendedName>
        <fullName evidence="11">4-hydroxybenzoate polyprenyltransferase</fullName>
        <ecNumber evidence="11">2.5.1.39</ecNumber>
    </recommendedName>
</protein>
<dbReference type="InterPro" id="IPR039653">
    <property type="entry name" value="Prenyltransferase"/>
</dbReference>
<dbReference type="GO" id="GO:0008412">
    <property type="term" value="F:4-hydroxybenzoate polyprenyltransferase activity"/>
    <property type="evidence" value="ECO:0007669"/>
    <property type="project" value="UniProtKB-EC"/>
</dbReference>
<reference evidence="14 15" key="1">
    <citation type="journal article" date="2014" name="Genome Announc.">
        <title>Draft genome sequences of six enterohepatic helicobacter species isolated from humans and one from rhesus macaques.</title>
        <authorList>
            <person name="Shen Z."/>
            <person name="Sheh A."/>
            <person name="Young S.K."/>
            <person name="Abouelliel A."/>
            <person name="Ward D.V."/>
            <person name="Earl A.M."/>
            <person name="Fox J.G."/>
        </authorList>
    </citation>
    <scope>NUCLEOTIDE SEQUENCE [LARGE SCALE GENOMIC DNA]</scope>
    <source>
        <strain evidence="14 15">MIT 99-5501</strain>
    </source>
</reference>
<evidence type="ECO:0000256" key="1">
    <source>
        <dbReference type="ARBA" id="ARBA00001946"/>
    </source>
</evidence>
<dbReference type="Gene3D" id="1.10.357.140">
    <property type="entry name" value="UbiA prenyltransferase"/>
    <property type="match status" value="1"/>
</dbReference>
<dbReference type="GO" id="GO:0005886">
    <property type="term" value="C:plasma membrane"/>
    <property type="evidence" value="ECO:0007669"/>
    <property type="project" value="TreeGrafter"/>
</dbReference>
<evidence type="ECO:0000256" key="5">
    <source>
        <dbReference type="ARBA" id="ARBA00022519"/>
    </source>
</evidence>
<dbReference type="eggNOG" id="COG0382">
    <property type="taxonomic scope" value="Bacteria"/>
</dbReference>
<name>V8C844_9HELI</name>
<evidence type="ECO:0000313" key="14">
    <source>
        <dbReference type="EMBL" id="ETD23573.1"/>
    </source>
</evidence>
<feature type="transmembrane region" description="Helical" evidence="13">
    <location>
        <begin position="347"/>
        <end position="365"/>
    </location>
</feature>
<feature type="transmembrane region" description="Helical" evidence="13">
    <location>
        <begin position="246"/>
        <end position="266"/>
    </location>
</feature>
<evidence type="ECO:0000256" key="4">
    <source>
        <dbReference type="ARBA" id="ARBA00022475"/>
    </source>
</evidence>
<feature type="region of interest" description="Disordered" evidence="12">
    <location>
        <begin position="1"/>
        <end position="30"/>
    </location>
</feature>
<evidence type="ECO:0000256" key="12">
    <source>
        <dbReference type="SAM" id="MobiDB-lite"/>
    </source>
</evidence>
<dbReference type="EC" id="2.5.1.39" evidence="11"/>